<proteinExistence type="predicted"/>
<dbReference type="PROSITE" id="PS50994">
    <property type="entry name" value="INTEGRASE"/>
    <property type="match status" value="1"/>
</dbReference>
<dbReference type="Proteomes" id="UP000663851">
    <property type="component" value="Unassembled WGS sequence"/>
</dbReference>
<dbReference type="AlphaFoldDB" id="A0A817RBN7"/>
<dbReference type="Gene3D" id="3.30.420.10">
    <property type="entry name" value="Ribonuclease H-like superfamily/Ribonuclease H"/>
    <property type="match status" value="1"/>
</dbReference>
<dbReference type="InterPro" id="IPR036397">
    <property type="entry name" value="RNaseH_sf"/>
</dbReference>
<protein>
    <recommendedName>
        <fullName evidence="2">Integrase catalytic domain-containing protein</fullName>
    </recommendedName>
</protein>
<evidence type="ECO:0000259" key="2">
    <source>
        <dbReference type="PROSITE" id="PS50994"/>
    </source>
</evidence>
<evidence type="ECO:0000313" key="5">
    <source>
        <dbReference type="Proteomes" id="UP000663833"/>
    </source>
</evidence>
<dbReference type="PANTHER" id="PTHR37984">
    <property type="entry name" value="PROTEIN CBG26694"/>
    <property type="match status" value="1"/>
</dbReference>
<dbReference type="EMBL" id="CAJOBO010000199">
    <property type="protein sequence ID" value="CAF4159944.1"/>
    <property type="molecule type" value="Genomic_DNA"/>
</dbReference>
<dbReference type="InterPro" id="IPR050951">
    <property type="entry name" value="Retrovirus_Pol_polyprotein"/>
</dbReference>
<evidence type="ECO:0000256" key="1">
    <source>
        <dbReference type="SAM" id="MobiDB-lite"/>
    </source>
</evidence>
<dbReference type="EMBL" id="CAJNYD010000403">
    <property type="protein sequence ID" value="CAF3253606.1"/>
    <property type="molecule type" value="Genomic_DNA"/>
</dbReference>
<feature type="region of interest" description="Disordered" evidence="1">
    <location>
        <begin position="371"/>
        <end position="442"/>
    </location>
</feature>
<organism evidence="3 5">
    <name type="scientific">Rotaria socialis</name>
    <dbReference type="NCBI Taxonomy" id="392032"/>
    <lineage>
        <taxon>Eukaryota</taxon>
        <taxon>Metazoa</taxon>
        <taxon>Spiralia</taxon>
        <taxon>Gnathifera</taxon>
        <taxon>Rotifera</taxon>
        <taxon>Eurotatoria</taxon>
        <taxon>Bdelloidea</taxon>
        <taxon>Philodinida</taxon>
        <taxon>Philodinidae</taxon>
        <taxon>Rotaria</taxon>
    </lineage>
</organism>
<dbReference type="InterPro" id="IPR012337">
    <property type="entry name" value="RNaseH-like_sf"/>
</dbReference>
<dbReference type="PANTHER" id="PTHR37984:SF5">
    <property type="entry name" value="PROTEIN NYNRIN-LIKE"/>
    <property type="match status" value="1"/>
</dbReference>
<dbReference type="InterPro" id="IPR001584">
    <property type="entry name" value="Integrase_cat-core"/>
</dbReference>
<comment type="caution">
    <text evidence="3">The sequence shown here is derived from an EMBL/GenBank/DDBJ whole genome shotgun (WGS) entry which is preliminary data.</text>
</comment>
<dbReference type="Proteomes" id="UP000663833">
    <property type="component" value="Unassembled WGS sequence"/>
</dbReference>
<dbReference type="GO" id="GO:0003676">
    <property type="term" value="F:nucleic acid binding"/>
    <property type="evidence" value="ECO:0007669"/>
    <property type="project" value="InterPro"/>
</dbReference>
<dbReference type="SUPFAM" id="SSF53098">
    <property type="entry name" value="Ribonuclease H-like"/>
    <property type="match status" value="1"/>
</dbReference>
<name>A0A817RBN7_9BILA</name>
<evidence type="ECO:0000313" key="4">
    <source>
        <dbReference type="EMBL" id="CAF4159944.1"/>
    </source>
</evidence>
<sequence length="605" mass="68869">MNTNTLPNIIIDGQDTIINNTDVVIDGNESNDTSNEEKTFYSKLNMYKESLKYPEKVMISFDYYQNIIQCLKQPKSGKAIGIDAKFHFWCKKHFKIDMTSGIEMLCSVKNGRRIVVIESYFVVLKDIHKKTGHGARDKMRHEMNEHYYWMPTQVIDIFLQCCTSCIVRKSFKLPVTPSAIVSVGFLTRLQIDLIDFRTRPDKDSQWILHCRDHYSKYSWGYALISKEAQRIADHLLSLFYQFGPCKILQSDNGREFTASVIKNLKNFWPGLIIINGRPRHPESQGLVERGNATLCQILGKLMEDQNTTCWTTCLLPAIYSMNTSLARGVNMTPYQIVFGQKPRLDHELWKLIEEQDIEFEEDLPASIRESLAGDGTSESTEPSQATQPIQEPEPPQATQPIQEPEPTQVIDTSNNSSNVETKQFDEQTDDDITSTTSRHSEIRKRATKTYLSNANKKIKIHDEFIKDLSLKCLIGEYVGIKINKVDRTNTDPKILPVVVLEKKDDKIKVACEFGIINQWWSLDSVALLSTVPENLVNLQKNELKEISFITASILFVRGGINGVTCSCKGGCKTKQCPCRKKSVPCSTKCHKNGVRCVNLELDDKI</sequence>
<evidence type="ECO:0000313" key="3">
    <source>
        <dbReference type="EMBL" id="CAF3253606.1"/>
    </source>
</evidence>
<feature type="compositionally biased region" description="Polar residues" evidence="1">
    <location>
        <begin position="376"/>
        <end position="389"/>
    </location>
</feature>
<feature type="compositionally biased region" description="Polar residues" evidence="1">
    <location>
        <begin position="409"/>
        <end position="421"/>
    </location>
</feature>
<reference evidence="3" key="1">
    <citation type="submission" date="2021-02" db="EMBL/GenBank/DDBJ databases">
        <authorList>
            <person name="Nowell W R."/>
        </authorList>
    </citation>
    <scope>NUCLEOTIDE SEQUENCE</scope>
</reference>
<feature type="domain" description="Integrase catalytic" evidence="2">
    <location>
        <begin position="173"/>
        <end position="341"/>
    </location>
</feature>
<gene>
    <name evidence="4" type="ORF">HFQ381_LOCUS4900</name>
    <name evidence="3" type="ORF">LUA448_LOCUS4979</name>
</gene>
<dbReference type="GO" id="GO:0015074">
    <property type="term" value="P:DNA integration"/>
    <property type="evidence" value="ECO:0007669"/>
    <property type="project" value="InterPro"/>
</dbReference>
<accession>A0A817RBN7</accession>